<keyword evidence="2" id="KW-1185">Reference proteome</keyword>
<evidence type="ECO:0000313" key="2">
    <source>
        <dbReference type="Proteomes" id="UP000294933"/>
    </source>
</evidence>
<dbReference type="EMBL" id="ML170221">
    <property type="protein sequence ID" value="TDL17461.1"/>
    <property type="molecule type" value="Genomic_DNA"/>
</dbReference>
<name>A0A4Y7PR35_9AGAM</name>
<evidence type="ECO:0000313" key="1">
    <source>
        <dbReference type="EMBL" id="TDL17461.1"/>
    </source>
</evidence>
<dbReference type="VEuPathDB" id="FungiDB:BD410DRAFT_807300"/>
<reference evidence="1 2" key="1">
    <citation type="submission" date="2018-06" db="EMBL/GenBank/DDBJ databases">
        <title>A transcriptomic atlas of mushroom development highlights an independent origin of complex multicellularity.</title>
        <authorList>
            <consortium name="DOE Joint Genome Institute"/>
            <person name="Krizsan K."/>
            <person name="Almasi E."/>
            <person name="Merenyi Z."/>
            <person name="Sahu N."/>
            <person name="Viragh M."/>
            <person name="Koszo T."/>
            <person name="Mondo S."/>
            <person name="Kiss B."/>
            <person name="Balint B."/>
            <person name="Kues U."/>
            <person name="Barry K."/>
            <person name="Hegedus J.C."/>
            <person name="Henrissat B."/>
            <person name="Johnson J."/>
            <person name="Lipzen A."/>
            <person name="Ohm R."/>
            <person name="Nagy I."/>
            <person name="Pangilinan J."/>
            <person name="Yan J."/>
            <person name="Xiong Y."/>
            <person name="Grigoriev I.V."/>
            <person name="Hibbett D.S."/>
            <person name="Nagy L.G."/>
        </authorList>
    </citation>
    <scope>NUCLEOTIDE SEQUENCE [LARGE SCALE GENOMIC DNA]</scope>
    <source>
        <strain evidence="1 2">SZMC22713</strain>
    </source>
</reference>
<organism evidence="1 2">
    <name type="scientific">Rickenella mellea</name>
    <dbReference type="NCBI Taxonomy" id="50990"/>
    <lineage>
        <taxon>Eukaryota</taxon>
        <taxon>Fungi</taxon>
        <taxon>Dikarya</taxon>
        <taxon>Basidiomycota</taxon>
        <taxon>Agaricomycotina</taxon>
        <taxon>Agaricomycetes</taxon>
        <taxon>Hymenochaetales</taxon>
        <taxon>Rickenellaceae</taxon>
        <taxon>Rickenella</taxon>
    </lineage>
</organism>
<protein>
    <submittedName>
        <fullName evidence="1">Uncharacterized protein</fullName>
    </submittedName>
</protein>
<sequence length="316" mass="34980">MVMLAEVGLYDPLIDHGGLDGDKGVLSAVKGWVTKLSWATFGVHTGCVELRSVNAVVWWREGDGEVSVEYEGISWSFALDIGIKPPERIHIPCAWIRSWGTKWRPHTVPHVASKSHLEVVLSGQGSKALAQPCPTLKSPALALPSPRPARARGSCFAREKPEPEAQALGLSTTLSRWNYRRKMPKSDLEFGAGDEDYIAVDHQRQFGNQFCDVVSLSSFGEDTPAHGPVIRDPHLLSGPPISSRINDNHSMFDVPAARPAVVFPLHQVSIVDDHLPDNKPPTSAMDDFDFDNCFEFYFPWPGNTLDFAIYNTFIYS</sequence>
<gene>
    <name evidence="1" type="ORF">BD410DRAFT_807300</name>
</gene>
<accession>A0A4Y7PR35</accession>
<proteinExistence type="predicted"/>
<dbReference type="AlphaFoldDB" id="A0A4Y7PR35"/>
<dbReference type="Proteomes" id="UP000294933">
    <property type="component" value="Unassembled WGS sequence"/>
</dbReference>